<dbReference type="EMBL" id="CALNXJ010000056">
    <property type="protein sequence ID" value="CAH3154819.1"/>
    <property type="molecule type" value="Genomic_DNA"/>
</dbReference>
<organism evidence="1 2">
    <name type="scientific">Pocillopora meandrina</name>
    <dbReference type="NCBI Taxonomy" id="46732"/>
    <lineage>
        <taxon>Eukaryota</taxon>
        <taxon>Metazoa</taxon>
        <taxon>Cnidaria</taxon>
        <taxon>Anthozoa</taxon>
        <taxon>Hexacorallia</taxon>
        <taxon>Scleractinia</taxon>
        <taxon>Astrocoeniina</taxon>
        <taxon>Pocilloporidae</taxon>
        <taxon>Pocillopora</taxon>
    </lineage>
</organism>
<accession>A0AAU9XPH9</accession>
<feature type="non-terminal residue" evidence="1">
    <location>
        <position position="1"/>
    </location>
</feature>
<sequence>SVALIRSIPSLTSNSASRPRISYNVCVDAITEKGIQPVANSQIKRDIGVIRVKFQQNVIYQTGVLIDRDSLLTGW</sequence>
<proteinExistence type="predicted"/>
<dbReference type="AlphaFoldDB" id="A0AAU9XPH9"/>
<keyword evidence="2" id="KW-1185">Reference proteome</keyword>
<reference evidence="1 2" key="1">
    <citation type="submission" date="2022-05" db="EMBL/GenBank/DDBJ databases">
        <authorList>
            <consortium name="Genoscope - CEA"/>
            <person name="William W."/>
        </authorList>
    </citation>
    <scope>NUCLEOTIDE SEQUENCE [LARGE SCALE GENOMIC DNA]</scope>
</reference>
<dbReference type="Proteomes" id="UP001159428">
    <property type="component" value="Unassembled WGS sequence"/>
</dbReference>
<evidence type="ECO:0000313" key="1">
    <source>
        <dbReference type="EMBL" id="CAH3154819.1"/>
    </source>
</evidence>
<protein>
    <submittedName>
        <fullName evidence="1">Uncharacterized protein</fullName>
    </submittedName>
</protein>
<name>A0AAU9XPH9_9CNID</name>
<comment type="caution">
    <text evidence="1">The sequence shown here is derived from an EMBL/GenBank/DDBJ whole genome shotgun (WGS) entry which is preliminary data.</text>
</comment>
<evidence type="ECO:0000313" key="2">
    <source>
        <dbReference type="Proteomes" id="UP001159428"/>
    </source>
</evidence>
<gene>
    <name evidence="1" type="ORF">PMEA_00027728</name>
</gene>